<protein>
    <recommendedName>
        <fullName evidence="2">OmpR/PhoB-type domain-containing protein</fullName>
    </recommendedName>
</protein>
<dbReference type="SUPFAM" id="SSF46894">
    <property type="entry name" value="C-terminal effector domain of the bipartite response regulators"/>
    <property type="match status" value="1"/>
</dbReference>
<reference evidence="3 4" key="1">
    <citation type="submission" date="2017-05" db="EMBL/GenBank/DDBJ databases">
        <title>Complete and WGS of Bordetella genogroups.</title>
        <authorList>
            <person name="Spilker T."/>
            <person name="LiPuma J."/>
        </authorList>
    </citation>
    <scope>NUCLEOTIDE SEQUENCE [LARGE SCALE GENOMIC DNA]</scope>
    <source>
        <strain evidence="3 4">AU7206</strain>
    </source>
</reference>
<evidence type="ECO:0000313" key="3">
    <source>
        <dbReference type="EMBL" id="ARP96852.1"/>
    </source>
</evidence>
<dbReference type="GO" id="GO:0003677">
    <property type="term" value="F:DNA binding"/>
    <property type="evidence" value="ECO:0007669"/>
    <property type="project" value="UniProtKB-KW"/>
</dbReference>
<dbReference type="OrthoDB" id="8681008at2"/>
<dbReference type="KEGG" id="bgm:CAL15_22295"/>
<evidence type="ECO:0000256" key="1">
    <source>
        <dbReference type="ARBA" id="ARBA00023125"/>
    </source>
</evidence>
<proteinExistence type="predicted"/>
<gene>
    <name evidence="3" type="ORF">CAL15_22295</name>
</gene>
<evidence type="ECO:0000259" key="2">
    <source>
        <dbReference type="SMART" id="SM00862"/>
    </source>
</evidence>
<dbReference type="AlphaFoldDB" id="A0A1W6ZHS5"/>
<dbReference type="GO" id="GO:0000160">
    <property type="term" value="P:phosphorelay signal transduction system"/>
    <property type="evidence" value="ECO:0007669"/>
    <property type="project" value="InterPro"/>
</dbReference>
<dbReference type="Proteomes" id="UP000194161">
    <property type="component" value="Chromosome"/>
</dbReference>
<sequence length="223" mass="23646">MSDTLQLVLINDALPGASATPLVHGLQQAGWSVQLADAVTALRVLAEIRMPDAVVLRTASSALYSRVAQVRSCVPVAGLVVMLAGAPADARIAAMDAGADACCHADTNAAEVAAMLRASLRYRGQGGRRSQWRLMARDRVLAGPADQWVPLTLAESRLLKRLLDAPGWLLPRGDRQLGGGRSLDVTVSRLRAKALGLGVQLPLFTVRDWGYMFLADAGAGGWE</sequence>
<dbReference type="EMBL" id="CP021111">
    <property type="protein sequence ID" value="ARP96852.1"/>
    <property type="molecule type" value="Genomic_DNA"/>
</dbReference>
<dbReference type="InterPro" id="IPR001867">
    <property type="entry name" value="OmpR/PhoB-type_DNA-bd"/>
</dbReference>
<accession>A0A1W6ZHS5</accession>
<evidence type="ECO:0000313" key="4">
    <source>
        <dbReference type="Proteomes" id="UP000194161"/>
    </source>
</evidence>
<dbReference type="STRING" id="463040.CAL15_22295"/>
<dbReference type="SMART" id="SM00862">
    <property type="entry name" value="Trans_reg_C"/>
    <property type="match status" value="1"/>
</dbReference>
<dbReference type="InterPro" id="IPR036388">
    <property type="entry name" value="WH-like_DNA-bd_sf"/>
</dbReference>
<dbReference type="Gene3D" id="1.10.10.10">
    <property type="entry name" value="Winged helix-like DNA-binding domain superfamily/Winged helix DNA-binding domain"/>
    <property type="match status" value="1"/>
</dbReference>
<dbReference type="RefSeq" id="WP_086080501.1">
    <property type="nucleotide sequence ID" value="NZ_CP021111.1"/>
</dbReference>
<feature type="domain" description="OmpR/PhoB-type" evidence="2">
    <location>
        <begin position="146"/>
        <end position="213"/>
    </location>
</feature>
<name>A0A1W6ZHS5_9BORD</name>
<dbReference type="InterPro" id="IPR016032">
    <property type="entry name" value="Sig_transdc_resp-reg_C-effctor"/>
</dbReference>
<keyword evidence="1" id="KW-0238">DNA-binding</keyword>
<dbReference type="GO" id="GO:0006355">
    <property type="term" value="P:regulation of DNA-templated transcription"/>
    <property type="evidence" value="ECO:0007669"/>
    <property type="project" value="InterPro"/>
</dbReference>
<keyword evidence="4" id="KW-1185">Reference proteome</keyword>
<organism evidence="3 4">
    <name type="scientific">Bordetella genomosp. 13</name>
    <dbReference type="NCBI Taxonomy" id="463040"/>
    <lineage>
        <taxon>Bacteria</taxon>
        <taxon>Pseudomonadati</taxon>
        <taxon>Pseudomonadota</taxon>
        <taxon>Betaproteobacteria</taxon>
        <taxon>Burkholderiales</taxon>
        <taxon>Alcaligenaceae</taxon>
        <taxon>Bordetella</taxon>
    </lineage>
</organism>